<dbReference type="InterPro" id="IPR036388">
    <property type="entry name" value="WH-like_DNA-bd_sf"/>
</dbReference>
<keyword evidence="3" id="KW-0804">Transcription</keyword>
<comment type="caution">
    <text evidence="5">The sequence shown here is derived from an EMBL/GenBank/DDBJ whole genome shotgun (WGS) entry which is preliminary data.</text>
</comment>
<dbReference type="PANTHER" id="PTHR43537">
    <property type="entry name" value="TRANSCRIPTIONAL REGULATOR, GNTR FAMILY"/>
    <property type="match status" value="1"/>
</dbReference>
<dbReference type="PANTHER" id="PTHR43537:SF24">
    <property type="entry name" value="GLUCONATE OPERON TRANSCRIPTIONAL REPRESSOR"/>
    <property type="match status" value="1"/>
</dbReference>
<dbReference type="PROSITE" id="PS50949">
    <property type="entry name" value="HTH_GNTR"/>
    <property type="match status" value="1"/>
</dbReference>
<keyword evidence="2" id="KW-0238">DNA-binding</keyword>
<keyword evidence="1" id="KW-0805">Transcription regulation</keyword>
<dbReference type="Pfam" id="PF00392">
    <property type="entry name" value="GntR"/>
    <property type="match status" value="1"/>
</dbReference>
<dbReference type="GO" id="GO:0003700">
    <property type="term" value="F:DNA-binding transcription factor activity"/>
    <property type="evidence" value="ECO:0007669"/>
    <property type="project" value="InterPro"/>
</dbReference>
<gene>
    <name evidence="5" type="ORF">PPSIR1_39655</name>
</gene>
<dbReference type="InterPro" id="IPR011711">
    <property type="entry name" value="GntR_C"/>
</dbReference>
<dbReference type="GO" id="GO:0003677">
    <property type="term" value="F:DNA binding"/>
    <property type="evidence" value="ECO:0007669"/>
    <property type="project" value="UniProtKB-KW"/>
</dbReference>
<dbReference type="SUPFAM" id="SSF48008">
    <property type="entry name" value="GntR ligand-binding domain-like"/>
    <property type="match status" value="1"/>
</dbReference>
<dbReference type="CDD" id="cd07377">
    <property type="entry name" value="WHTH_GntR"/>
    <property type="match status" value="1"/>
</dbReference>
<dbReference type="InterPro" id="IPR000524">
    <property type="entry name" value="Tscrpt_reg_HTH_GntR"/>
</dbReference>
<evidence type="ECO:0000313" key="6">
    <source>
        <dbReference type="Proteomes" id="UP000005801"/>
    </source>
</evidence>
<evidence type="ECO:0000259" key="4">
    <source>
        <dbReference type="PROSITE" id="PS50949"/>
    </source>
</evidence>
<keyword evidence="6" id="KW-1185">Reference proteome</keyword>
<dbReference type="InterPro" id="IPR008920">
    <property type="entry name" value="TF_FadR/GntR_C"/>
</dbReference>
<protein>
    <submittedName>
        <fullName evidence="5">Regulatory protein GntR, HTH</fullName>
    </submittedName>
</protein>
<dbReference type="AlphaFoldDB" id="A6FY61"/>
<dbReference type="SMART" id="SM00895">
    <property type="entry name" value="FCD"/>
    <property type="match status" value="1"/>
</dbReference>
<dbReference type="Pfam" id="PF07729">
    <property type="entry name" value="FCD"/>
    <property type="match status" value="1"/>
</dbReference>
<organism evidence="5 6">
    <name type="scientific">Plesiocystis pacifica SIR-1</name>
    <dbReference type="NCBI Taxonomy" id="391625"/>
    <lineage>
        <taxon>Bacteria</taxon>
        <taxon>Pseudomonadati</taxon>
        <taxon>Myxococcota</taxon>
        <taxon>Polyangia</taxon>
        <taxon>Nannocystales</taxon>
        <taxon>Nannocystaceae</taxon>
        <taxon>Plesiocystis</taxon>
    </lineage>
</organism>
<proteinExistence type="predicted"/>
<feature type="domain" description="HTH gntR-type" evidence="4">
    <location>
        <begin position="15"/>
        <end position="83"/>
    </location>
</feature>
<accession>A6FY61</accession>
<evidence type="ECO:0000256" key="1">
    <source>
        <dbReference type="ARBA" id="ARBA00023015"/>
    </source>
</evidence>
<dbReference type="Proteomes" id="UP000005801">
    <property type="component" value="Unassembled WGS sequence"/>
</dbReference>
<dbReference type="Gene3D" id="1.10.10.10">
    <property type="entry name" value="Winged helix-like DNA-binding domain superfamily/Winged helix DNA-binding domain"/>
    <property type="match status" value="1"/>
</dbReference>
<evidence type="ECO:0000256" key="3">
    <source>
        <dbReference type="ARBA" id="ARBA00023163"/>
    </source>
</evidence>
<name>A6FY61_9BACT</name>
<dbReference type="EMBL" id="ABCS01000003">
    <property type="protein sequence ID" value="EDM81440.1"/>
    <property type="molecule type" value="Genomic_DNA"/>
</dbReference>
<dbReference type="eggNOG" id="COG2186">
    <property type="taxonomic scope" value="Bacteria"/>
</dbReference>
<dbReference type="SMART" id="SM00345">
    <property type="entry name" value="HTH_GNTR"/>
    <property type="match status" value="1"/>
</dbReference>
<evidence type="ECO:0000256" key="2">
    <source>
        <dbReference type="ARBA" id="ARBA00023125"/>
    </source>
</evidence>
<dbReference type="Gene3D" id="1.20.120.530">
    <property type="entry name" value="GntR ligand-binding domain-like"/>
    <property type="match status" value="1"/>
</dbReference>
<reference evidence="5 6" key="1">
    <citation type="submission" date="2007-06" db="EMBL/GenBank/DDBJ databases">
        <authorList>
            <person name="Shimkets L."/>
            <person name="Ferriera S."/>
            <person name="Johnson J."/>
            <person name="Kravitz S."/>
            <person name="Beeson K."/>
            <person name="Sutton G."/>
            <person name="Rogers Y.-H."/>
            <person name="Friedman R."/>
            <person name="Frazier M."/>
            <person name="Venter J.C."/>
        </authorList>
    </citation>
    <scope>NUCLEOTIDE SEQUENCE [LARGE SCALE GENOMIC DNA]</scope>
    <source>
        <strain evidence="5 6">SIR-1</strain>
    </source>
</reference>
<dbReference type="STRING" id="391625.PPSIR1_39655"/>
<evidence type="ECO:0000313" key="5">
    <source>
        <dbReference type="EMBL" id="EDM81440.1"/>
    </source>
</evidence>
<sequence>MVIEMSLELEPVPRSSLSDGVFEQLCASILTHRLTPGDTLPSERELATTLQVNRGAIREALKRLSQAGLVEQRHGGGTFVRDYRRSADLSLLPRLLFSPDGEANLPVARSIMEMRAALAPDIARLCAERRSPELLASIDEHVAQLARAFEALPADPSLAAPAARELEPLQLLSLELWDRIVQGADNIAYRLAFNTLRQTYEQIRDALLLPLAKELCAIDRYIELLDAIRHQDGFAAHRAATAIVQLGSGGMNAAFELLEHIHTEDRP</sequence>
<dbReference type="InterPro" id="IPR036390">
    <property type="entry name" value="WH_DNA-bd_sf"/>
</dbReference>
<dbReference type="SUPFAM" id="SSF46785">
    <property type="entry name" value="Winged helix' DNA-binding domain"/>
    <property type="match status" value="1"/>
</dbReference>
<dbReference type="PRINTS" id="PR00035">
    <property type="entry name" value="HTHGNTR"/>
</dbReference>